<dbReference type="InterPro" id="IPR050794">
    <property type="entry name" value="CPA2_transporter"/>
</dbReference>
<feature type="transmembrane region" description="Helical" evidence="8">
    <location>
        <begin position="133"/>
        <end position="153"/>
    </location>
</feature>
<keyword evidence="6 8" id="KW-0472">Membrane</keyword>
<protein>
    <submittedName>
        <fullName evidence="10">Potassium:hydrogen antiporter</fullName>
    </submittedName>
</protein>
<evidence type="ECO:0000256" key="6">
    <source>
        <dbReference type="ARBA" id="ARBA00023136"/>
    </source>
</evidence>
<evidence type="ECO:0000256" key="3">
    <source>
        <dbReference type="ARBA" id="ARBA00022692"/>
    </source>
</evidence>
<gene>
    <name evidence="10" type="ORF">FA13DRAFT_1729694</name>
</gene>
<dbReference type="GO" id="GO:0016020">
    <property type="term" value="C:membrane"/>
    <property type="evidence" value="ECO:0007669"/>
    <property type="project" value="UniProtKB-SubCell"/>
</dbReference>
<dbReference type="GO" id="GO:0015297">
    <property type="term" value="F:antiporter activity"/>
    <property type="evidence" value="ECO:0007669"/>
    <property type="project" value="InterPro"/>
</dbReference>
<evidence type="ECO:0000256" key="4">
    <source>
        <dbReference type="ARBA" id="ARBA00022989"/>
    </source>
</evidence>
<evidence type="ECO:0000256" key="8">
    <source>
        <dbReference type="SAM" id="Phobius"/>
    </source>
</evidence>
<feature type="transmembrane region" description="Helical" evidence="8">
    <location>
        <begin position="265"/>
        <end position="287"/>
    </location>
</feature>
<name>A0A4Y7TJ43_COPMI</name>
<feature type="transmembrane region" description="Helical" evidence="8">
    <location>
        <begin position="416"/>
        <end position="438"/>
    </location>
</feature>
<reference evidence="10 11" key="1">
    <citation type="journal article" date="2019" name="Nat. Ecol. Evol.">
        <title>Megaphylogeny resolves global patterns of mushroom evolution.</title>
        <authorList>
            <person name="Varga T."/>
            <person name="Krizsan K."/>
            <person name="Foldi C."/>
            <person name="Dima B."/>
            <person name="Sanchez-Garcia M."/>
            <person name="Sanchez-Ramirez S."/>
            <person name="Szollosi G.J."/>
            <person name="Szarkandi J.G."/>
            <person name="Papp V."/>
            <person name="Albert L."/>
            <person name="Andreopoulos W."/>
            <person name="Angelini C."/>
            <person name="Antonin V."/>
            <person name="Barry K.W."/>
            <person name="Bougher N.L."/>
            <person name="Buchanan P."/>
            <person name="Buyck B."/>
            <person name="Bense V."/>
            <person name="Catcheside P."/>
            <person name="Chovatia M."/>
            <person name="Cooper J."/>
            <person name="Damon W."/>
            <person name="Desjardin D."/>
            <person name="Finy P."/>
            <person name="Geml J."/>
            <person name="Haridas S."/>
            <person name="Hughes K."/>
            <person name="Justo A."/>
            <person name="Karasinski D."/>
            <person name="Kautmanova I."/>
            <person name="Kiss B."/>
            <person name="Kocsube S."/>
            <person name="Kotiranta H."/>
            <person name="LaButti K.M."/>
            <person name="Lechner B.E."/>
            <person name="Liimatainen K."/>
            <person name="Lipzen A."/>
            <person name="Lukacs Z."/>
            <person name="Mihaltcheva S."/>
            <person name="Morgado L.N."/>
            <person name="Niskanen T."/>
            <person name="Noordeloos M.E."/>
            <person name="Ohm R.A."/>
            <person name="Ortiz-Santana B."/>
            <person name="Ovrebo C."/>
            <person name="Racz N."/>
            <person name="Riley R."/>
            <person name="Savchenko A."/>
            <person name="Shiryaev A."/>
            <person name="Soop K."/>
            <person name="Spirin V."/>
            <person name="Szebenyi C."/>
            <person name="Tomsovsky M."/>
            <person name="Tulloss R.E."/>
            <person name="Uehling J."/>
            <person name="Grigoriev I.V."/>
            <person name="Vagvolgyi C."/>
            <person name="Papp T."/>
            <person name="Martin F.M."/>
            <person name="Miettinen O."/>
            <person name="Hibbett D.S."/>
            <person name="Nagy L.G."/>
        </authorList>
    </citation>
    <scope>NUCLEOTIDE SEQUENCE [LARGE SCALE GENOMIC DNA]</scope>
    <source>
        <strain evidence="10 11">FP101781</strain>
    </source>
</reference>
<evidence type="ECO:0000256" key="1">
    <source>
        <dbReference type="ARBA" id="ARBA00004141"/>
    </source>
</evidence>
<evidence type="ECO:0000256" key="5">
    <source>
        <dbReference type="ARBA" id="ARBA00023065"/>
    </source>
</evidence>
<feature type="domain" description="Cation/H+ exchanger transmembrane" evidence="9">
    <location>
        <begin position="81"/>
        <end position="465"/>
    </location>
</feature>
<keyword evidence="2" id="KW-0813">Transport</keyword>
<dbReference type="Proteomes" id="UP000298030">
    <property type="component" value="Unassembled WGS sequence"/>
</dbReference>
<keyword evidence="5" id="KW-0406">Ion transport</keyword>
<dbReference type="Gene3D" id="1.20.1530.20">
    <property type="match status" value="1"/>
</dbReference>
<dbReference type="Pfam" id="PF00999">
    <property type="entry name" value="Na_H_Exchanger"/>
    <property type="match status" value="1"/>
</dbReference>
<dbReference type="AlphaFoldDB" id="A0A4Y7TJ43"/>
<feature type="transmembrane region" description="Helical" evidence="8">
    <location>
        <begin position="450"/>
        <end position="470"/>
    </location>
</feature>
<keyword evidence="3 8" id="KW-0812">Transmembrane</keyword>
<feature type="region of interest" description="Disordered" evidence="7">
    <location>
        <begin position="480"/>
        <end position="500"/>
    </location>
</feature>
<feature type="transmembrane region" description="Helical" evidence="8">
    <location>
        <begin position="200"/>
        <end position="221"/>
    </location>
</feature>
<feature type="transmembrane region" description="Helical" evidence="8">
    <location>
        <begin position="100"/>
        <end position="118"/>
    </location>
</feature>
<keyword evidence="4 8" id="KW-1133">Transmembrane helix</keyword>
<feature type="transmembrane region" description="Helical" evidence="8">
    <location>
        <begin position="308"/>
        <end position="336"/>
    </location>
</feature>
<dbReference type="EMBL" id="QPFP01000010">
    <property type="protein sequence ID" value="TEB34203.1"/>
    <property type="molecule type" value="Genomic_DNA"/>
</dbReference>
<dbReference type="PANTHER" id="PTHR32468">
    <property type="entry name" value="CATION/H + ANTIPORTER"/>
    <property type="match status" value="1"/>
</dbReference>
<dbReference type="GO" id="GO:1902600">
    <property type="term" value="P:proton transmembrane transport"/>
    <property type="evidence" value="ECO:0007669"/>
    <property type="project" value="InterPro"/>
</dbReference>
<feature type="transmembrane region" description="Helical" evidence="8">
    <location>
        <begin position="387"/>
        <end position="410"/>
    </location>
</feature>
<feature type="transmembrane region" description="Helical" evidence="8">
    <location>
        <begin position="165"/>
        <end position="188"/>
    </location>
</feature>
<sequence>MFKFHQLHTKGGLSLGALASPLTLTPTTTAGMGQFAEQLNSVAHLVARAAAEQGGVISGDNPTHYNATNPFRLWVIQVVIIILFSQILALGLGKIRQPRVIAEVIGGILLGPTVMGRIPNFKNTIFPDESMPLLNLTATIGLILFLFLVGLEIDTRLLKRSIKVSAAVSIGGLVIPLGMGAALGVGVYRNFIDPSVNFGYFLLFTAVAVGITAFPVLCRILTECKLLETQVGVIVLSAGIGNDVVGWVLLALTVALVNASAGLTALWVLLASVGYTLFLLFPVKWGFHWLCKRTGSLEQGSPTPFMMTVTLLLVFVSAFFTDIIGVHSIFGGFLAGLLIPHDNGFAVALVEKIEDLVTILLIPIYFTLSGLRTNLGLLDNGITWGYVIIICLVAFFSKFIPCAAAAYFFGFPWREAGAIGSLMSCKGLVELIVLNIGLQARILDARTFSMFVVHAIVLTFITTPLTLLFYPPKHRFGVIRGGGRSSEPDPESQEKSAPVVESDIKTKFALVLDKVEQLPPAMTLSHLLIPDDEAVISSGSTETPLKGEEASEFGTGSASRAVTIDALRLIELTNRTSAVIKSQEAEALIYNDPVISTYSTFGTLNRLSVSASLSVVGYDQFPESIAQHVTNSGSEMVLIPWARGTTSVLSAEGDEVTHHLHNRNPFDHRSTTTTQDQTGSAVYSEFIRQVFLRSPKDVALFVDRGVSIGTASARGRQHLFLPFFGGPDDRLALTFLVQLASRSSVKATVVRIQRTDTVDKESVTDHKGAIVEPGSTVPHLNALTVAAADTVYGAFNTQTRLASDTADNLIWQKYTNPSSHGVPASIRTALGRITFTSTTSSKPLHTAVELVRADITAASNDAPKSFVVLAGRSRRLAVENLSAELRSLVAEVGSQIGSSVPKTLGDVSAALVAANVDASLLVLQAAAASAH</sequence>
<comment type="caution">
    <text evidence="10">The sequence shown here is derived from an EMBL/GenBank/DDBJ whole genome shotgun (WGS) entry which is preliminary data.</text>
</comment>
<accession>A0A4Y7TJ43</accession>
<dbReference type="STRING" id="71717.A0A4Y7TJ43"/>
<evidence type="ECO:0000313" key="10">
    <source>
        <dbReference type="EMBL" id="TEB34203.1"/>
    </source>
</evidence>
<feature type="transmembrane region" description="Helical" evidence="8">
    <location>
        <begin position="233"/>
        <end position="259"/>
    </location>
</feature>
<evidence type="ECO:0000259" key="9">
    <source>
        <dbReference type="Pfam" id="PF00999"/>
    </source>
</evidence>
<evidence type="ECO:0000256" key="2">
    <source>
        <dbReference type="ARBA" id="ARBA00022448"/>
    </source>
</evidence>
<feature type="transmembrane region" description="Helical" evidence="8">
    <location>
        <begin position="356"/>
        <end position="375"/>
    </location>
</feature>
<dbReference type="OrthoDB" id="2687058at2759"/>
<feature type="transmembrane region" description="Helical" evidence="8">
    <location>
        <begin position="71"/>
        <end position="93"/>
    </location>
</feature>
<organism evidence="10 11">
    <name type="scientific">Coprinellus micaceus</name>
    <name type="common">Glistening ink-cap mushroom</name>
    <name type="synonym">Coprinus micaceus</name>
    <dbReference type="NCBI Taxonomy" id="71717"/>
    <lineage>
        <taxon>Eukaryota</taxon>
        <taxon>Fungi</taxon>
        <taxon>Dikarya</taxon>
        <taxon>Basidiomycota</taxon>
        <taxon>Agaricomycotina</taxon>
        <taxon>Agaricomycetes</taxon>
        <taxon>Agaricomycetidae</taxon>
        <taxon>Agaricales</taxon>
        <taxon>Agaricineae</taxon>
        <taxon>Psathyrellaceae</taxon>
        <taxon>Coprinellus</taxon>
    </lineage>
</organism>
<keyword evidence="11" id="KW-1185">Reference proteome</keyword>
<evidence type="ECO:0000313" key="11">
    <source>
        <dbReference type="Proteomes" id="UP000298030"/>
    </source>
</evidence>
<dbReference type="PANTHER" id="PTHR32468:SF0">
    <property type="entry name" value="K(+)_H(+) ANTIPORTER 1"/>
    <property type="match status" value="1"/>
</dbReference>
<dbReference type="InterPro" id="IPR038770">
    <property type="entry name" value="Na+/solute_symporter_sf"/>
</dbReference>
<comment type="subcellular location">
    <subcellularLocation>
        <location evidence="1">Membrane</location>
        <topology evidence="1">Multi-pass membrane protein</topology>
    </subcellularLocation>
</comment>
<dbReference type="InterPro" id="IPR006153">
    <property type="entry name" value="Cation/H_exchanger_TM"/>
</dbReference>
<evidence type="ECO:0000256" key="7">
    <source>
        <dbReference type="SAM" id="MobiDB-lite"/>
    </source>
</evidence>
<proteinExistence type="predicted"/>